<accession>B4CYV9</accession>
<evidence type="ECO:0000313" key="2">
    <source>
        <dbReference type="EMBL" id="EDY20650.1"/>
    </source>
</evidence>
<dbReference type="PANTHER" id="PTHR42879">
    <property type="entry name" value="3-OXOACYL-(ACYL-CARRIER-PROTEIN) REDUCTASE"/>
    <property type="match status" value="1"/>
</dbReference>
<dbReference type="EMBL" id="ABVL01000004">
    <property type="protein sequence ID" value="EDY20650.1"/>
    <property type="molecule type" value="Genomic_DNA"/>
</dbReference>
<sequence length="229" mass="24037">MRVVITARDAVLLGKVAEEIRGSGGTVLELAGDLREQNLAAELVARAVDAFGRLDVVVNNAGATKRGLFQELSEADWQDGFALKFFGAVRLIRAAWPHLKTSQGSVVSIAGIGGRTPGAEFTIGGSVNAALLSLTKALADQGVADGIQVNAINPGRIKTERLIKRVGALAAERGLATAEAEREMISAAGVTRFGEPEEIAHLVAYLVSPQGRFFQGSLIDIDGGETKSF</sequence>
<name>B4CYV9_9BACT</name>
<keyword evidence="3" id="KW-1185">Reference proteome</keyword>
<dbReference type="PANTHER" id="PTHR42879:SF6">
    <property type="entry name" value="NADPH-DEPENDENT REDUCTASE BACG"/>
    <property type="match status" value="1"/>
</dbReference>
<dbReference type="PRINTS" id="PR00081">
    <property type="entry name" value="GDHRDH"/>
</dbReference>
<gene>
    <name evidence="2" type="ORF">CfE428DRAFT_1847</name>
</gene>
<organism evidence="2 3">
    <name type="scientific">Chthoniobacter flavus Ellin428</name>
    <dbReference type="NCBI Taxonomy" id="497964"/>
    <lineage>
        <taxon>Bacteria</taxon>
        <taxon>Pseudomonadati</taxon>
        <taxon>Verrucomicrobiota</taxon>
        <taxon>Spartobacteria</taxon>
        <taxon>Chthoniobacterales</taxon>
        <taxon>Chthoniobacteraceae</taxon>
        <taxon>Chthoniobacter</taxon>
    </lineage>
</organism>
<evidence type="ECO:0000256" key="1">
    <source>
        <dbReference type="ARBA" id="ARBA00006484"/>
    </source>
</evidence>
<proteinExistence type="inferred from homology"/>
<dbReference type="InterPro" id="IPR050259">
    <property type="entry name" value="SDR"/>
</dbReference>
<dbReference type="STRING" id="497964.CfE428DRAFT_1847"/>
<dbReference type="InterPro" id="IPR036291">
    <property type="entry name" value="NAD(P)-bd_dom_sf"/>
</dbReference>
<dbReference type="Proteomes" id="UP000005824">
    <property type="component" value="Unassembled WGS sequence"/>
</dbReference>
<dbReference type="InParanoid" id="B4CYV9"/>
<dbReference type="eggNOG" id="COG1028">
    <property type="taxonomic scope" value="Bacteria"/>
</dbReference>
<comment type="similarity">
    <text evidence="1">Belongs to the short-chain dehydrogenases/reductases (SDR) family.</text>
</comment>
<reference evidence="2 3" key="1">
    <citation type="journal article" date="2011" name="J. Bacteriol.">
        <title>Genome sequence of Chthoniobacter flavus Ellin428, an aerobic heterotrophic soil bacterium.</title>
        <authorList>
            <person name="Kant R."/>
            <person name="van Passel M.W."/>
            <person name="Palva A."/>
            <person name="Lucas S."/>
            <person name="Lapidus A."/>
            <person name="Glavina Del Rio T."/>
            <person name="Dalin E."/>
            <person name="Tice H."/>
            <person name="Bruce D."/>
            <person name="Goodwin L."/>
            <person name="Pitluck S."/>
            <person name="Larimer F.W."/>
            <person name="Land M.L."/>
            <person name="Hauser L."/>
            <person name="Sangwan P."/>
            <person name="de Vos W.M."/>
            <person name="Janssen P.H."/>
            <person name="Smidt H."/>
        </authorList>
    </citation>
    <scope>NUCLEOTIDE SEQUENCE [LARGE SCALE GENOMIC DNA]</scope>
    <source>
        <strain evidence="2 3">Ellin428</strain>
    </source>
</reference>
<dbReference type="InterPro" id="IPR002347">
    <property type="entry name" value="SDR_fam"/>
</dbReference>
<comment type="caution">
    <text evidence="2">The sequence shown here is derived from an EMBL/GenBank/DDBJ whole genome shotgun (WGS) entry which is preliminary data.</text>
</comment>
<dbReference type="AlphaFoldDB" id="B4CYV9"/>
<protein>
    <submittedName>
        <fullName evidence="2">Short-chain dehydrogenase/reductase SDR</fullName>
    </submittedName>
</protein>
<dbReference type="Gene3D" id="3.40.50.720">
    <property type="entry name" value="NAD(P)-binding Rossmann-like Domain"/>
    <property type="match status" value="1"/>
</dbReference>
<evidence type="ECO:0000313" key="3">
    <source>
        <dbReference type="Proteomes" id="UP000005824"/>
    </source>
</evidence>
<dbReference type="Pfam" id="PF13561">
    <property type="entry name" value="adh_short_C2"/>
    <property type="match status" value="1"/>
</dbReference>
<dbReference type="SUPFAM" id="SSF51735">
    <property type="entry name" value="NAD(P)-binding Rossmann-fold domains"/>
    <property type="match status" value="1"/>
</dbReference>